<dbReference type="InterPro" id="IPR000172">
    <property type="entry name" value="GMC_OxRdtase_N"/>
</dbReference>
<dbReference type="PROSITE" id="PS00624">
    <property type="entry name" value="GMC_OXRED_2"/>
    <property type="match status" value="1"/>
</dbReference>
<evidence type="ECO:0000256" key="3">
    <source>
        <dbReference type="ARBA" id="ARBA00022630"/>
    </source>
</evidence>
<feature type="active site" description="Proton donor" evidence="6">
    <location>
        <position position="515"/>
    </location>
</feature>
<evidence type="ECO:0000256" key="6">
    <source>
        <dbReference type="PIRSR" id="PIRSR000137-1"/>
    </source>
</evidence>
<dbReference type="GO" id="GO:0016614">
    <property type="term" value="F:oxidoreductase activity, acting on CH-OH group of donors"/>
    <property type="evidence" value="ECO:0007669"/>
    <property type="project" value="InterPro"/>
</dbReference>
<comment type="cofactor">
    <cofactor evidence="1 7">
        <name>FAD</name>
        <dbReference type="ChEBI" id="CHEBI:57692"/>
    </cofactor>
</comment>
<evidence type="ECO:0000256" key="5">
    <source>
        <dbReference type="ARBA" id="ARBA00023002"/>
    </source>
</evidence>
<dbReference type="InterPro" id="IPR036188">
    <property type="entry name" value="FAD/NAD-bd_sf"/>
</dbReference>
<dbReference type="InterPro" id="IPR012132">
    <property type="entry name" value="GMC_OxRdtase"/>
</dbReference>
<dbReference type="Gene3D" id="4.10.450.10">
    <property type="entry name" value="Glucose Oxidase, domain 2"/>
    <property type="match status" value="1"/>
</dbReference>
<keyword evidence="5" id="KW-0560">Oxidoreductase</keyword>
<dbReference type="Gene3D" id="3.50.50.60">
    <property type="entry name" value="FAD/NAD(P)-binding domain"/>
    <property type="match status" value="1"/>
</dbReference>
<evidence type="ECO:0000256" key="4">
    <source>
        <dbReference type="ARBA" id="ARBA00022827"/>
    </source>
</evidence>
<feature type="region of interest" description="Disordered" evidence="8">
    <location>
        <begin position="44"/>
        <end position="68"/>
    </location>
</feature>
<feature type="compositionally biased region" description="Polar residues" evidence="8">
    <location>
        <begin position="52"/>
        <end position="68"/>
    </location>
</feature>
<name>A0A1S8AB29_ROSNE</name>
<feature type="active site" description="Proton acceptor" evidence="6">
    <location>
        <position position="558"/>
    </location>
</feature>
<comment type="similarity">
    <text evidence="2">Belongs to the GMC oxidoreductase family.</text>
</comment>
<evidence type="ECO:0000313" key="11">
    <source>
        <dbReference type="Proteomes" id="UP000054516"/>
    </source>
</evidence>
<evidence type="ECO:0000256" key="2">
    <source>
        <dbReference type="ARBA" id="ARBA00010790"/>
    </source>
</evidence>
<dbReference type="AlphaFoldDB" id="A0A1S8AB29"/>
<proteinExistence type="inferred from homology"/>
<dbReference type="Gene3D" id="3.30.560.10">
    <property type="entry name" value="Glucose Oxidase, domain 3"/>
    <property type="match status" value="1"/>
</dbReference>
<evidence type="ECO:0000313" key="10">
    <source>
        <dbReference type="EMBL" id="GAW27316.1"/>
    </source>
</evidence>
<dbReference type="SUPFAM" id="SSF54373">
    <property type="entry name" value="FAD-linked reductases, C-terminal domain"/>
    <property type="match status" value="1"/>
</dbReference>
<organism evidence="10">
    <name type="scientific">Rosellinia necatrix</name>
    <name type="common">White root-rot fungus</name>
    <dbReference type="NCBI Taxonomy" id="77044"/>
    <lineage>
        <taxon>Eukaryota</taxon>
        <taxon>Fungi</taxon>
        <taxon>Dikarya</taxon>
        <taxon>Ascomycota</taxon>
        <taxon>Pezizomycotina</taxon>
        <taxon>Sordariomycetes</taxon>
        <taxon>Xylariomycetidae</taxon>
        <taxon>Xylariales</taxon>
        <taxon>Xylariaceae</taxon>
        <taxon>Rosellinia</taxon>
    </lineage>
</organism>
<dbReference type="PIRSF" id="PIRSF000137">
    <property type="entry name" value="Alcohol_oxidase"/>
    <property type="match status" value="1"/>
</dbReference>
<dbReference type="OrthoDB" id="269227at2759"/>
<dbReference type="PANTHER" id="PTHR11552">
    <property type="entry name" value="GLUCOSE-METHANOL-CHOLINE GMC OXIDOREDUCTASE"/>
    <property type="match status" value="1"/>
</dbReference>
<dbReference type="SUPFAM" id="SSF51905">
    <property type="entry name" value="FAD/NAD(P)-binding domain"/>
    <property type="match status" value="1"/>
</dbReference>
<dbReference type="Proteomes" id="UP000054516">
    <property type="component" value="Unassembled WGS sequence"/>
</dbReference>
<keyword evidence="4 7" id="KW-0274">FAD</keyword>
<feature type="domain" description="Glucose-methanol-choline oxidoreductase N-terminal" evidence="9">
    <location>
        <begin position="285"/>
        <end position="299"/>
    </location>
</feature>
<dbReference type="Pfam" id="PF05199">
    <property type="entry name" value="GMC_oxred_C"/>
    <property type="match status" value="1"/>
</dbReference>
<protein>
    <submittedName>
        <fullName evidence="10">Putative GMC oxidoreductase</fullName>
    </submittedName>
</protein>
<dbReference type="Pfam" id="PF00732">
    <property type="entry name" value="GMC_oxred_N"/>
    <property type="match status" value="1"/>
</dbReference>
<evidence type="ECO:0000259" key="9">
    <source>
        <dbReference type="PROSITE" id="PS00624"/>
    </source>
</evidence>
<evidence type="ECO:0000256" key="7">
    <source>
        <dbReference type="PIRSR" id="PIRSR000137-2"/>
    </source>
</evidence>
<dbReference type="OMA" id="FRENIFL"/>
<gene>
    <name evidence="10" type="ORF">SAMD00023353_10500330</name>
</gene>
<keyword evidence="3" id="KW-0285">Flavoprotein</keyword>
<feature type="binding site" evidence="7">
    <location>
        <position position="96"/>
    </location>
    <ligand>
        <name>FAD</name>
        <dbReference type="ChEBI" id="CHEBI:57692"/>
    </ligand>
</feature>
<sequence length="582" mass="62635">MITTRETVQAMPADYIIIGAGTAGLVLANRLSANQNTTVVMIESGPDDRDNPNVTDPLNRGRNANTPIDWSYESVPQSQLNNRTVEFTAGKLVGGTSMINGLMYIRTAVPEIDGWEHLGATGWNWNTLWPYYKGIERFVDPTSDQTNAGAGATPEYHGRSGELAVSYPPQLLTGGPYSTLAATWEGLGIPICQDANGGKVEGFTVRPMMIDRESSTRASAAAAFYYPIAERPNLHLIRGTALSLLWRDHLKGEKQVSAGVKYLDGEGNLQSITLNPSGEVIIAAGALATPPILEASGVGSQVHLTRLGIDVRIDLPGVGENLQDQPDLTLSYIPKAPTPGSLTPYAAFVTARDVFGDKTDVIAESTEANLSTWAETVSSSSGHVGKEAIESIFRHQHDLIFKKKIAIGEITLTSSDVIASEYWSLLPFSRGSIHLRSAVANEPHKVDINPRFLQIDYDIQPFVAIGRLTQKFWATSPAADLVTGKKEPKDNEIPPAATDEQWTSYVKRNMVPNCHVLGTAAMMSRELGGVVDEALRVYGTGNVRVVDASVIPLQVTGHLVSTIYAIAARAADIILGVKAVPA</sequence>
<accession>A0A1S8AB29</accession>
<dbReference type="STRING" id="77044.A0A1S8AB29"/>
<dbReference type="InterPro" id="IPR007867">
    <property type="entry name" value="GMC_OxRtase_C"/>
</dbReference>
<evidence type="ECO:0000256" key="8">
    <source>
        <dbReference type="SAM" id="MobiDB-lite"/>
    </source>
</evidence>
<dbReference type="PANTHER" id="PTHR11552:SF201">
    <property type="entry name" value="GLUCOSE-METHANOL-CHOLINE OXIDOREDUCTASE N-TERMINAL DOMAIN-CONTAINING PROTEIN"/>
    <property type="match status" value="1"/>
</dbReference>
<evidence type="ECO:0000256" key="1">
    <source>
        <dbReference type="ARBA" id="ARBA00001974"/>
    </source>
</evidence>
<reference evidence="10" key="1">
    <citation type="submission" date="2016-03" db="EMBL/GenBank/DDBJ databases">
        <title>Draft genome sequence of Rosellinia necatrix.</title>
        <authorList>
            <person name="Kanematsu S."/>
        </authorList>
    </citation>
    <scope>NUCLEOTIDE SEQUENCE [LARGE SCALE GENOMIC DNA]</scope>
    <source>
        <strain evidence="10">W97</strain>
    </source>
</reference>
<keyword evidence="11" id="KW-1185">Reference proteome</keyword>
<dbReference type="InterPro" id="IPR027424">
    <property type="entry name" value="Glucose_Oxidase_domain_2"/>
</dbReference>
<dbReference type="GO" id="GO:0050660">
    <property type="term" value="F:flavin adenine dinucleotide binding"/>
    <property type="evidence" value="ECO:0007669"/>
    <property type="project" value="InterPro"/>
</dbReference>
<dbReference type="EMBL" id="DF977550">
    <property type="protein sequence ID" value="GAW27316.1"/>
    <property type="molecule type" value="Genomic_DNA"/>
</dbReference>